<dbReference type="PATRIC" id="fig|1088721.3.peg.3135"/>
<evidence type="ECO:0000313" key="1">
    <source>
        <dbReference type="EMBL" id="EHJ59835.1"/>
    </source>
</evidence>
<gene>
    <name evidence="1" type="ORF">NSU_3178</name>
</gene>
<reference evidence="1 2" key="1">
    <citation type="journal article" date="2012" name="J. Bacteriol.">
        <title>Genome sequence of benzo(a)pyrene-degrading bacterium Novosphingobium pentaromativorans US6-1.</title>
        <authorList>
            <person name="Luo Y.R."/>
            <person name="Kang S.G."/>
            <person name="Kim S.J."/>
            <person name="Kim M.R."/>
            <person name="Li N."/>
            <person name="Lee J.H."/>
            <person name="Kwon K.K."/>
        </authorList>
    </citation>
    <scope>NUCLEOTIDE SEQUENCE [LARGE SCALE GENOMIC DNA]</scope>
    <source>
        <strain evidence="1 2">US6-1</strain>
    </source>
</reference>
<evidence type="ECO:0000313" key="2">
    <source>
        <dbReference type="Proteomes" id="UP000004030"/>
    </source>
</evidence>
<dbReference type="EMBL" id="AGFM01000053">
    <property type="protein sequence ID" value="EHJ59835.1"/>
    <property type="molecule type" value="Genomic_DNA"/>
</dbReference>
<keyword evidence="2" id="KW-1185">Reference proteome</keyword>
<accession>G6EFQ7</accession>
<dbReference type="AlphaFoldDB" id="G6EFQ7"/>
<dbReference type="Proteomes" id="UP000004030">
    <property type="component" value="Unassembled WGS sequence"/>
</dbReference>
<organism evidence="1 2">
    <name type="scientific">Novosphingobium pentaromativorans US6-1</name>
    <dbReference type="NCBI Taxonomy" id="1088721"/>
    <lineage>
        <taxon>Bacteria</taxon>
        <taxon>Pseudomonadati</taxon>
        <taxon>Pseudomonadota</taxon>
        <taxon>Alphaproteobacteria</taxon>
        <taxon>Sphingomonadales</taxon>
        <taxon>Sphingomonadaceae</taxon>
        <taxon>Novosphingobium</taxon>
    </lineage>
</organism>
<proteinExistence type="predicted"/>
<comment type="caution">
    <text evidence="1">The sequence shown here is derived from an EMBL/GenBank/DDBJ whole genome shotgun (WGS) entry which is preliminary data.</text>
</comment>
<sequence length="57" mass="5919">MATDLILANYLFVDRSFIKGLIGLGLAQLLVTGSKIGLGPEILGTNSTAVPFAALSR</sequence>
<protein>
    <submittedName>
        <fullName evidence="1">Uncharacterized protein</fullName>
    </submittedName>
</protein>
<name>G6EFQ7_9SPHN</name>